<protein>
    <submittedName>
        <fullName evidence="2">DUF559 domain-containing protein</fullName>
    </submittedName>
</protein>
<evidence type="ECO:0000313" key="3">
    <source>
        <dbReference type="Proteomes" id="UP000270299"/>
    </source>
</evidence>
<sequence>MMDIEDWVRRHGRIAHSSDLIRAGATTYGIRTAIASGPLMRVRRDWIALPDCDPELLLAARSGARLTCLTAAQRLGLWVAGDAATHLSLPAHASRHNIPTDAVAHWAVGPVAVSGPWLTEPLENVLVQVAECQPFESAVVVLDSALRLKKITAGHLERIATRSRRFRAARAAATAFSDSGIETIPRLRLARIGIALRQQVVIDDHPVDGIIGDRLILQIDGYGPHSSAEQRRRDLRQDARLTLMGYTVLRFDYAQIVGNWAYVESTILAAMAQGLHLAA</sequence>
<proteinExistence type="predicted"/>
<evidence type="ECO:0000313" key="2">
    <source>
        <dbReference type="EMBL" id="RLP73377.1"/>
    </source>
</evidence>
<accession>A0A3L6ZZL4</accession>
<gene>
    <name evidence="2" type="ORF">D9V29_01385</name>
</gene>
<dbReference type="Gene3D" id="3.40.960.10">
    <property type="entry name" value="VSR Endonuclease"/>
    <property type="match status" value="1"/>
</dbReference>
<reference evidence="2 3" key="1">
    <citation type="submission" date="2018-10" db="EMBL/GenBank/DDBJ databases">
        <authorList>
            <person name="Li J."/>
        </authorList>
    </citation>
    <scope>NUCLEOTIDE SEQUENCE [LARGE SCALE GENOMIC DNA]</scope>
    <source>
        <strain evidence="2 3">CCTCC AB209002</strain>
    </source>
</reference>
<dbReference type="EMBL" id="RCUV01000002">
    <property type="protein sequence ID" value="RLP73377.1"/>
    <property type="molecule type" value="Genomic_DNA"/>
</dbReference>
<dbReference type="InterPro" id="IPR007569">
    <property type="entry name" value="DUF559"/>
</dbReference>
<name>A0A3L6ZZL4_9MICO</name>
<feature type="domain" description="DUF559" evidence="1">
    <location>
        <begin position="192"/>
        <end position="271"/>
    </location>
</feature>
<organism evidence="2 3">
    <name type="scientific">Mycetocola manganoxydans</name>
    <dbReference type="NCBI Taxonomy" id="699879"/>
    <lineage>
        <taxon>Bacteria</taxon>
        <taxon>Bacillati</taxon>
        <taxon>Actinomycetota</taxon>
        <taxon>Actinomycetes</taxon>
        <taxon>Micrococcales</taxon>
        <taxon>Microbacteriaceae</taxon>
        <taxon>Mycetocola</taxon>
    </lineage>
</organism>
<evidence type="ECO:0000259" key="1">
    <source>
        <dbReference type="Pfam" id="PF04480"/>
    </source>
</evidence>
<dbReference type="Proteomes" id="UP000270299">
    <property type="component" value="Unassembled WGS sequence"/>
</dbReference>
<comment type="caution">
    <text evidence="2">The sequence shown here is derived from an EMBL/GenBank/DDBJ whole genome shotgun (WGS) entry which is preliminary data.</text>
</comment>
<dbReference type="AlphaFoldDB" id="A0A3L6ZZL4"/>
<dbReference type="OrthoDB" id="4701311at2"/>
<keyword evidence="3" id="KW-1185">Reference proteome</keyword>
<dbReference type="Pfam" id="PF04480">
    <property type="entry name" value="DUF559"/>
    <property type="match status" value="1"/>
</dbReference>